<dbReference type="SUPFAM" id="SSF109604">
    <property type="entry name" value="HD-domain/PDEase-like"/>
    <property type="match status" value="1"/>
</dbReference>
<dbReference type="AlphaFoldDB" id="A0A081G1X6"/>
<dbReference type="EMBL" id="JMQN01000015">
    <property type="protein sequence ID" value="KEA64781.1"/>
    <property type="molecule type" value="Genomic_DNA"/>
</dbReference>
<name>A0A081G1X6_9GAMM</name>
<dbReference type="PATRIC" id="fig|1232683.4.peg.1224"/>
<dbReference type="PANTHER" id="PTHR45228">
    <property type="entry name" value="CYCLIC DI-GMP PHOSPHODIESTERASE TM_0186-RELATED"/>
    <property type="match status" value="1"/>
</dbReference>
<dbReference type="GO" id="GO:0008081">
    <property type="term" value="F:phosphoric diester hydrolase activity"/>
    <property type="evidence" value="ECO:0007669"/>
    <property type="project" value="UniProtKB-ARBA"/>
</dbReference>
<dbReference type="Pfam" id="PF00072">
    <property type="entry name" value="Response_reg"/>
    <property type="match status" value="1"/>
</dbReference>
<proteinExistence type="predicted"/>
<dbReference type="STRING" id="1232683.ADIMK_1234"/>
<organism evidence="4 5">
    <name type="scientific">Marinobacterium lacunae</name>
    <dbReference type="NCBI Taxonomy" id="1232683"/>
    <lineage>
        <taxon>Bacteria</taxon>
        <taxon>Pseudomonadati</taxon>
        <taxon>Pseudomonadota</taxon>
        <taxon>Gammaproteobacteria</taxon>
        <taxon>Oceanospirillales</taxon>
        <taxon>Oceanospirillaceae</taxon>
        <taxon>Marinobacterium</taxon>
    </lineage>
</organism>
<evidence type="ECO:0000259" key="2">
    <source>
        <dbReference type="PROSITE" id="PS50110"/>
    </source>
</evidence>
<dbReference type="CDD" id="cd00077">
    <property type="entry name" value="HDc"/>
    <property type="match status" value="1"/>
</dbReference>
<dbReference type="Gene3D" id="6.10.250.690">
    <property type="match status" value="1"/>
</dbReference>
<gene>
    <name evidence="4" type="ORF">ADIMK_1234</name>
</gene>
<accession>A0A081G1X6</accession>
<dbReference type="Gene3D" id="3.40.50.2300">
    <property type="match status" value="1"/>
</dbReference>
<dbReference type="SMART" id="SM00448">
    <property type="entry name" value="REC"/>
    <property type="match status" value="1"/>
</dbReference>
<dbReference type="PANTHER" id="PTHR45228:SF1">
    <property type="entry name" value="CYCLIC DI-GMP PHOSPHODIESTERASE TM_0186"/>
    <property type="match status" value="1"/>
</dbReference>
<evidence type="ECO:0000256" key="1">
    <source>
        <dbReference type="PROSITE-ProRule" id="PRU00169"/>
    </source>
</evidence>
<dbReference type="InterPro" id="IPR003607">
    <property type="entry name" value="HD/PDEase_dom"/>
</dbReference>
<keyword evidence="5" id="KW-1185">Reference proteome</keyword>
<dbReference type="eggNOG" id="COG3437">
    <property type="taxonomic scope" value="Bacteria"/>
</dbReference>
<dbReference type="PROSITE" id="PS51832">
    <property type="entry name" value="HD_GYP"/>
    <property type="match status" value="1"/>
</dbReference>
<dbReference type="InterPro" id="IPR011006">
    <property type="entry name" value="CheY-like_superfamily"/>
</dbReference>
<dbReference type="SMART" id="SM00471">
    <property type="entry name" value="HDc"/>
    <property type="match status" value="1"/>
</dbReference>
<reference evidence="4 5" key="1">
    <citation type="submission" date="2014-04" db="EMBL/GenBank/DDBJ databases">
        <title>Marinobacterium kochiensis sp. nov., isolated from sediment sample collected from Kochi backwaters in Kerala, India.</title>
        <authorList>
            <person name="Singh A."/>
            <person name="Pinnaka A.K."/>
        </authorList>
    </citation>
    <scope>NUCLEOTIDE SEQUENCE [LARGE SCALE GENOMIC DNA]</scope>
    <source>
        <strain evidence="4 5">AK27</strain>
    </source>
</reference>
<feature type="domain" description="Response regulatory" evidence="2">
    <location>
        <begin position="7"/>
        <end position="123"/>
    </location>
</feature>
<evidence type="ECO:0000313" key="5">
    <source>
        <dbReference type="Proteomes" id="UP000028252"/>
    </source>
</evidence>
<sequence length="330" mass="37082">MRRANTRILIVDDEPTNLKVLRQVFHDEPYRLSFARSGEEALALIEQEVPDLVLLDVMMPGMTGYEVCQVLNERYPSSPIPVILVTALQDTVDEVRGFELGAVDYITKPFAPAIIKVRVRNQLSLVRAEELRRTQVELIERLGQAAEYKDNETGKHVIRMSRYSSILARAYGFCDEAAQDLELAAPMHDIGKIGIPDSILLKPGRLTEDEFEQMKQHPLIGTEILGQSDSELIKLARSIALTHHEKWDGTGYPHGLAGEEIPIEGRIVALADVFDALTSKRPYKDAWSVSDAMGLIREQSGRHFDPALVTLIEQEMTAILEVKARWAEDD</sequence>
<evidence type="ECO:0000259" key="3">
    <source>
        <dbReference type="PROSITE" id="PS51832"/>
    </source>
</evidence>
<dbReference type="Gene3D" id="1.10.3210.10">
    <property type="entry name" value="Hypothetical protein af1432"/>
    <property type="match status" value="1"/>
</dbReference>
<dbReference type="InterPro" id="IPR037522">
    <property type="entry name" value="HD_GYP_dom"/>
</dbReference>
<dbReference type="OrthoDB" id="9816273at2"/>
<dbReference type="Proteomes" id="UP000028252">
    <property type="component" value="Unassembled WGS sequence"/>
</dbReference>
<feature type="modified residue" description="4-aspartylphosphate" evidence="1">
    <location>
        <position position="56"/>
    </location>
</feature>
<protein>
    <submittedName>
        <fullName evidence="4">Response regulator receiver:Metal-dependent phosphohydrolase, HD subdomain</fullName>
    </submittedName>
</protein>
<dbReference type="CDD" id="cd19920">
    <property type="entry name" value="REC_PA4781-like"/>
    <property type="match status" value="1"/>
</dbReference>
<comment type="caution">
    <text evidence="4">The sequence shown here is derived from an EMBL/GenBank/DDBJ whole genome shotgun (WGS) entry which is preliminary data.</text>
</comment>
<dbReference type="PROSITE" id="PS50110">
    <property type="entry name" value="RESPONSE_REGULATORY"/>
    <property type="match status" value="1"/>
</dbReference>
<dbReference type="GO" id="GO:0000160">
    <property type="term" value="P:phosphorelay signal transduction system"/>
    <property type="evidence" value="ECO:0007669"/>
    <property type="project" value="InterPro"/>
</dbReference>
<evidence type="ECO:0000313" key="4">
    <source>
        <dbReference type="EMBL" id="KEA64781.1"/>
    </source>
</evidence>
<dbReference type="Pfam" id="PF13487">
    <property type="entry name" value="HD_5"/>
    <property type="match status" value="1"/>
</dbReference>
<dbReference type="InterPro" id="IPR052020">
    <property type="entry name" value="Cyclic_di-GMP/3'3'-cGAMP_PDE"/>
</dbReference>
<dbReference type="SUPFAM" id="SSF52172">
    <property type="entry name" value="CheY-like"/>
    <property type="match status" value="1"/>
</dbReference>
<dbReference type="InterPro" id="IPR001789">
    <property type="entry name" value="Sig_transdc_resp-reg_receiver"/>
</dbReference>
<keyword evidence="4" id="KW-0378">Hydrolase</keyword>
<feature type="domain" description="HD-GYP" evidence="3">
    <location>
        <begin position="131"/>
        <end position="328"/>
    </location>
</feature>
<dbReference type="RefSeq" id="WP_036184980.1">
    <property type="nucleotide sequence ID" value="NZ_JMQN01000015.1"/>
</dbReference>
<keyword evidence="1" id="KW-0597">Phosphoprotein</keyword>